<accession>A0A645J9Y1</accession>
<dbReference type="AlphaFoldDB" id="A0A645J9Y1"/>
<comment type="caution">
    <text evidence="1">The sequence shown here is derived from an EMBL/GenBank/DDBJ whole genome shotgun (WGS) entry which is preliminary data.</text>
</comment>
<organism evidence="1">
    <name type="scientific">bioreactor metagenome</name>
    <dbReference type="NCBI Taxonomy" id="1076179"/>
    <lineage>
        <taxon>unclassified sequences</taxon>
        <taxon>metagenomes</taxon>
        <taxon>ecological metagenomes</taxon>
    </lineage>
</organism>
<protein>
    <submittedName>
        <fullName evidence="1">Uncharacterized protein</fullName>
    </submittedName>
</protein>
<dbReference type="EMBL" id="VSSQ01126536">
    <property type="protein sequence ID" value="MPN56323.1"/>
    <property type="molecule type" value="Genomic_DNA"/>
</dbReference>
<gene>
    <name evidence="1" type="ORF">SDC9_204011</name>
</gene>
<evidence type="ECO:0000313" key="1">
    <source>
        <dbReference type="EMBL" id="MPN56323.1"/>
    </source>
</evidence>
<proteinExistence type="predicted"/>
<name>A0A645J9Y1_9ZZZZ</name>
<reference evidence="1" key="1">
    <citation type="submission" date="2019-08" db="EMBL/GenBank/DDBJ databases">
        <authorList>
            <person name="Kucharzyk K."/>
            <person name="Murdoch R.W."/>
            <person name="Higgins S."/>
            <person name="Loffler F."/>
        </authorList>
    </citation>
    <scope>NUCLEOTIDE SEQUENCE</scope>
</reference>
<sequence>MILPFKHKIKSIVAIVFKAIREYHTICKCDLSTIFATESVVMQYYFIIHKYLDDILLTERDKYEQKLHPARLSALTDALRDAECYRHDQKNF</sequence>